<feature type="domain" description="HTH lysR-type" evidence="5">
    <location>
        <begin position="1"/>
        <end position="58"/>
    </location>
</feature>
<evidence type="ECO:0000256" key="2">
    <source>
        <dbReference type="ARBA" id="ARBA00023015"/>
    </source>
</evidence>
<dbReference type="EMBL" id="JBHSMF010000002">
    <property type="protein sequence ID" value="MFC5496538.1"/>
    <property type="molecule type" value="Genomic_DNA"/>
</dbReference>
<dbReference type="SUPFAM" id="SSF46785">
    <property type="entry name" value="Winged helix' DNA-binding domain"/>
    <property type="match status" value="1"/>
</dbReference>
<dbReference type="PROSITE" id="PS50931">
    <property type="entry name" value="HTH_LYSR"/>
    <property type="match status" value="1"/>
</dbReference>
<keyword evidence="3" id="KW-0238">DNA-binding</keyword>
<dbReference type="RefSeq" id="WP_376848554.1">
    <property type="nucleotide sequence ID" value="NZ_JBHSMF010000002.1"/>
</dbReference>
<dbReference type="PANTHER" id="PTHR30537">
    <property type="entry name" value="HTH-TYPE TRANSCRIPTIONAL REGULATOR"/>
    <property type="match status" value="1"/>
</dbReference>
<comment type="similarity">
    <text evidence="1">Belongs to the LysR transcriptional regulatory family.</text>
</comment>
<protein>
    <submittedName>
        <fullName evidence="6">LysR family transcriptional regulator</fullName>
    </submittedName>
</protein>
<sequence>MNWDDVEAFCQVVEHGGFTAAARALDRPKSSLSVSVARLEEQLGNRLLERTTRSLRLTDAGESLYRDVARPLAQLREVASDTLAKGARVQGTLHIAAPYEFGAHHLAKVACTVMAQHPQLKVHLDVEHARVALFDRNYDIVFSAIEHAFAPSTVVVRRVFSLARGLYAAPALVARHAPLAAPEDLHALPLLAGADDTEWEFTLPGGATAKLEVRNPRLRSGNASVRLEAALAGLGVARITSTFCAAAVAQGRLVPLLADHACAPLKIYAMLPGRRLVPAKVRAFLDALEADANLPNANTVDQ</sequence>
<name>A0ABW0NBK5_9BURK</name>
<comment type="caution">
    <text evidence="6">The sequence shown here is derived from an EMBL/GenBank/DDBJ whole genome shotgun (WGS) entry which is preliminary data.</text>
</comment>
<dbReference type="InterPro" id="IPR000847">
    <property type="entry name" value="LysR_HTH_N"/>
</dbReference>
<dbReference type="Gene3D" id="1.10.10.10">
    <property type="entry name" value="Winged helix-like DNA-binding domain superfamily/Winged helix DNA-binding domain"/>
    <property type="match status" value="1"/>
</dbReference>
<dbReference type="Pfam" id="PF00126">
    <property type="entry name" value="HTH_1"/>
    <property type="match status" value="1"/>
</dbReference>
<keyword evidence="7" id="KW-1185">Reference proteome</keyword>
<keyword evidence="2" id="KW-0805">Transcription regulation</keyword>
<dbReference type="InterPro" id="IPR005119">
    <property type="entry name" value="LysR_subst-bd"/>
</dbReference>
<dbReference type="InterPro" id="IPR058163">
    <property type="entry name" value="LysR-type_TF_proteobact-type"/>
</dbReference>
<keyword evidence="4" id="KW-0804">Transcription</keyword>
<dbReference type="InterPro" id="IPR036388">
    <property type="entry name" value="WH-like_DNA-bd_sf"/>
</dbReference>
<dbReference type="CDD" id="cd08422">
    <property type="entry name" value="PBP2_CrgA_like"/>
    <property type="match status" value="1"/>
</dbReference>
<evidence type="ECO:0000313" key="7">
    <source>
        <dbReference type="Proteomes" id="UP001596037"/>
    </source>
</evidence>
<dbReference type="InterPro" id="IPR036390">
    <property type="entry name" value="WH_DNA-bd_sf"/>
</dbReference>
<dbReference type="Pfam" id="PF03466">
    <property type="entry name" value="LysR_substrate"/>
    <property type="match status" value="1"/>
</dbReference>
<evidence type="ECO:0000313" key="6">
    <source>
        <dbReference type="EMBL" id="MFC5496538.1"/>
    </source>
</evidence>
<evidence type="ECO:0000259" key="5">
    <source>
        <dbReference type="PROSITE" id="PS50931"/>
    </source>
</evidence>
<evidence type="ECO:0000256" key="3">
    <source>
        <dbReference type="ARBA" id="ARBA00023125"/>
    </source>
</evidence>
<accession>A0ABW0NBK5</accession>
<reference evidence="7" key="1">
    <citation type="journal article" date="2019" name="Int. J. Syst. Evol. Microbiol.">
        <title>The Global Catalogue of Microorganisms (GCM) 10K type strain sequencing project: providing services to taxonomists for standard genome sequencing and annotation.</title>
        <authorList>
            <consortium name="The Broad Institute Genomics Platform"/>
            <consortium name="The Broad Institute Genome Sequencing Center for Infectious Disease"/>
            <person name="Wu L."/>
            <person name="Ma J."/>
        </authorList>
    </citation>
    <scope>NUCLEOTIDE SEQUENCE [LARGE SCALE GENOMIC DNA]</scope>
    <source>
        <strain evidence="7">CCUG 57401</strain>
    </source>
</reference>
<gene>
    <name evidence="6" type="ORF">ACFPOE_03250</name>
</gene>
<dbReference type="SUPFAM" id="SSF53850">
    <property type="entry name" value="Periplasmic binding protein-like II"/>
    <property type="match status" value="1"/>
</dbReference>
<organism evidence="6 7">
    <name type="scientific">Caenimonas terrae</name>
    <dbReference type="NCBI Taxonomy" id="696074"/>
    <lineage>
        <taxon>Bacteria</taxon>
        <taxon>Pseudomonadati</taxon>
        <taxon>Pseudomonadota</taxon>
        <taxon>Betaproteobacteria</taxon>
        <taxon>Burkholderiales</taxon>
        <taxon>Comamonadaceae</taxon>
        <taxon>Caenimonas</taxon>
    </lineage>
</organism>
<dbReference type="Proteomes" id="UP001596037">
    <property type="component" value="Unassembled WGS sequence"/>
</dbReference>
<dbReference type="Gene3D" id="3.40.190.290">
    <property type="match status" value="1"/>
</dbReference>
<evidence type="ECO:0000256" key="1">
    <source>
        <dbReference type="ARBA" id="ARBA00009437"/>
    </source>
</evidence>
<proteinExistence type="inferred from homology"/>
<evidence type="ECO:0000256" key="4">
    <source>
        <dbReference type="ARBA" id="ARBA00023163"/>
    </source>
</evidence>
<dbReference type="PANTHER" id="PTHR30537:SF68">
    <property type="entry name" value="TRANSCRIPTIONAL REGULATOR-RELATED"/>
    <property type="match status" value="1"/>
</dbReference>